<dbReference type="Proteomes" id="UP001431783">
    <property type="component" value="Unassembled WGS sequence"/>
</dbReference>
<gene>
    <name evidence="11" type="ORF">WA026_005292</name>
</gene>
<reference evidence="11 12" key="1">
    <citation type="submission" date="2023-03" db="EMBL/GenBank/DDBJ databases">
        <title>Genome insight into feeding habits of ladybird beetles.</title>
        <authorList>
            <person name="Li H.-S."/>
            <person name="Huang Y.-H."/>
            <person name="Pang H."/>
        </authorList>
    </citation>
    <scope>NUCLEOTIDE SEQUENCE [LARGE SCALE GENOMIC DNA]</scope>
    <source>
        <strain evidence="11">SYSU_2023b</strain>
        <tissue evidence="11">Whole body</tissue>
    </source>
</reference>
<comment type="caution">
    <text evidence="11">The sequence shown here is derived from an EMBL/GenBank/DDBJ whole genome shotgun (WGS) entry which is preliminary data.</text>
</comment>
<evidence type="ECO:0000313" key="12">
    <source>
        <dbReference type="Proteomes" id="UP001431783"/>
    </source>
</evidence>
<feature type="transmembrane region" description="Helical" evidence="9">
    <location>
        <begin position="97"/>
        <end position="114"/>
    </location>
</feature>
<protein>
    <recommendedName>
        <fullName evidence="10">Ammonium transporter AmtB-like domain-containing protein</fullName>
    </recommendedName>
</protein>
<keyword evidence="3" id="KW-0813">Transport</keyword>
<dbReference type="EMBL" id="JARQZJ010000092">
    <property type="protein sequence ID" value="KAK9884342.1"/>
    <property type="molecule type" value="Genomic_DNA"/>
</dbReference>
<evidence type="ECO:0000256" key="5">
    <source>
        <dbReference type="ARBA" id="ARBA00022989"/>
    </source>
</evidence>
<evidence type="ECO:0000256" key="4">
    <source>
        <dbReference type="ARBA" id="ARBA00022692"/>
    </source>
</evidence>
<keyword evidence="4 9" id="KW-0812">Transmembrane</keyword>
<sequence length="493" mass="55681">MLSGRLLPMTAAGTSFLYAGLLQPIVMHWIWHDHGWMAKRKIAKIKFSVKDHAGGLAIHLHSGVIALCGSVCLGRRLVKLSDVHQSSIGSSSPGTTFIGYIFVLVGLISFSLPYQKYEINRIPEDFMGIILLNSTIALASGLFVVIMQCFCFGQAEGYWVLLKCLQGCTAGLVTISCGIDVYNNYAAFFIASFGSVVFYTITIISERLFYEDYCNIVPIHLFCGLVGATLPPLLGSKENLGISVHISLILYHTLWQLMCILIIMLWSVTFFLPLFIFLQAMGLLANKSEELNHQRSKNVMRNIGHNSLWRIFSFSEFVPSVGPGSENKSIDPLDRLTQEHEIRRENLEAALEKKQKKSKNLEPDVEMPPAIPVEEMVKDMGILDSERYPASYEEVLEKRLNDSKFTYAVPSTSLHSKMQFPFVNELAAGDYISSDVTEIKTRKAEIRKVFKVKEKRDVDSDRRTSPRKNIKARRRRRVKRLDSGFGIQKPKRK</sequence>
<keyword evidence="12" id="KW-1185">Reference proteome</keyword>
<feature type="compositionally biased region" description="Basic residues" evidence="8">
    <location>
        <begin position="465"/>
        <end position="479"/>
    </location>
</feature>
<keyword evidence="5 9" id="KW-1133">Transmembrane helix</keyword>
<evidence type="ECO:0000313" key="11">
    <source>
        <dbReference type="EMBL" id="KAK9884342.1"/>
    </source>
</evidence>
<feature type="transmembrane region" description="Helical" evidence="9">
    <location>
        <begin position="185"/>
        <end position="204"/>
    </location>
</feature>
<name>A0AAW1UWK2_9CUCU</name>
<feature type="domain" description="Ammonium transporter AmtB-like" evidence="10">
    <location>
        <begin position="15"/>
        <end position="289"/>
    </location>
</feature>
<evidence type="ECO:0000256" key="7">
    <source>
        <dbReference type="ARBA" id="ARBA00023177"/>
    </source>
</evidence>
<feature type="region of interest" description="Disordered" evidence="8">
    <location>
        <begin position="455"/>
        <end position="493"/>
    </location>
</feature>
<proteinExistence type="inferred from homology"/>
<dbReference type="GO" id="GO:0097272">
    <property type="term" value="P:ammonium homeostasis"/>
    <property type="evidence" value="ECO:0007669"/>
    <property type="project" value="TreeGrafter"/>
</dbReference>
<evidence type="ECO:0000256" key="1">
    <source>
        <dbReference type="ARBA" id="ARBA00004141"/>
    </source>
</evidence>
<dbReference type="InterPro" id="IPR024041">
    <property type="entry name" value="NH4_transpt_AmtB-like_dom"/>
</dbReference>
<dbReference type="Pfam" id="PF00909">
    <property type="entry name" value="Ammonium_transp"/>
    <property type="match status" value="1"/>
</dbReference>
<dbReference type="SUPFAM" id="SSF111352">
    <property type="entry name" value="Ammonium transporter"/>
    <property type="match status" value="1"/>
</dbReference>
<dbReference type="GO" id="GO:0005886">
    <property type="term" value="C:plasma membrane"/>
    <property type="evidence" value="ECO:0007669"/>
    <property type="project" value="TreeGrafter"/>
</dbReference>
<feature type="transmembrane region" description="Helical" evidence="9">
    <location>
        <begin position="6"/>
        <end position="31"/>
    </location>
</feature>
<dbReference type="GO" id="GO:0008519">
    <property type="term" value="F:ammonium channel activity"/>
    <property type="evidence" value="ECO:0007669"/>
    <property type="project" value="InterPro"/>
</dbReference>
<dbReference type="AlphaFoldDB" id="A0AAW1UWK2"/>
<comment type="similarity">
    <text evidence="2">Belongs to the ammonia transporter channel (TC 1.A.11.2) family.</text>
</comment>
<evidence type="ECO:0000256" key="3">
    <source>
        <dbReference type="ARBA" id="ARBA00022448"/>
    </source>
</evidence>
<keyword evidence="6 9" id="KW-0472">Membrane</keyword>
<organism evidence="11 12">
    <name type="scientific">Henosepilachna vigintioctopunctata</name>
    <dbReference type="NCBI Taxonomy" id="420089"/>
    <lineage>
        <taxon>Eukaryota</taxon>
        <taxon>Metazoa</taxon>
        <taxon>Ecdysozoa</taxon>
        <taxon>Arthropoda</taxon>
        <taxon>Hexapoda</taxon>
        <taxon>Insecta</taxon>
        <taxon>Pterygota</taxon>
        <taxon>Neoptera</taxon>
        <taxon>Endopterygota</taxon>
        <taxon>Coleoptera</taxon>
        <taxon>Polyphaga</taxon>
        <taxon>Cucujiformia</taxon>
        <taxon>Coccinelloidea</taxon>
        <taxon>Coccinellidae</taxon>
        <taxon>Epilachninae</taxon>
        <taxon>Epilachnini</taxon>
        <taxon>Henosepilachna</taxon>
    </lineage>
</organism>
<feature type="transmembrane region" description="Helical" evidence="9">
    <location>
        <begin position="126"/>
        <end position="155"/>
    </location>
</feature>
<dbReference type="PANTHER" id="PTHR11730:SF6">
    <property type="entry name" value="AMMONIUM TRANSPORTER"/>
    <property type="match status" value="1"/>
</dbReference>
<evidence type="ECO:0000256" key="6">
    <source>
        <dbReference type="ARBA" id="ARBA00023136"/>
    </source>
</evidence>
<dbReference type="Gene3D" id="1.10.3430.10">
    <property type="entry name" value="Ammonium transporter AmtB like domains"/>
    <property type="match status" value="1"/>
</dbReference>
<keyword evidence="7" id="KW-0924">Ammonia transport</keyword>
<dbReference type="InterPro" id="IPR029020">
    <property type="entry name" value="Ammonium/urea_transptr"/>
</dbReference>
<feature type="transmembrane region" description="Helical" evidence="9">
    <location>
        <begin position="52"/>
        <end position="77"/>
    </location>
</feature>
<evidence type="ECO:0000259" key="10">
    <source>
        <dbReference type="Pfam" id="PF00909"/>
    </source>
</evidence>
<dbReference type="PANTHER" id="PTHR11730">
    <property type="entry name" value="AMMONIUM TRANSPORTER"/>
    <property type="match status" value="1"/>
</dbReference>
<comment type="subcellular location">
    <subcellularLocation>
        <location evidence="1">Membrane</location>
        <topology evidence="1">Multi-pass membrane protein</topology>
    </subcellularLocation>
</comment>
<evidence type="ECO:0000256" key="9">
    <source>
        <dbReference type="SAM" id="Phobius"/>
    </source>
</evidence>
<feature type="compositionally biased region" description="Basic and acidic residues" evidence="8">
    <location>
        <begin position="455"/>
        <end position="464"/>
    </location>
</feature>
<evidence type="ECO:0000256" key="2">
    <source>
        <dbReference type="ARBA" id="ARBA00005887"/>
    </source>
</evidence>
<feature type="transmembrane region" description="Helical" evidence="9">
    <location>
        <begin position="216"/>
        <end position="234"/>
    </location>
</feature>
<accession>A0AAW1UWK2</accession>
<feature type="transmembrane region" description="Helical" evidence="9">
    <location>
        <begin position="254"/>
        <end position="278"/>
    </location>
</feature>
<evidence type="ECO:0000256" key="8">
    <source>
        <dbReference type="SAM" id="MobiDB-lite"/>
    </source>
</evidence>